<proteinExistence type="predicted"/>
<accession>A0A0B6Z9D5</accession>
<feature type="compositionally biased region" description="Polar residues" evidence="1">
    <location>
        <begin position="58"/>
        <end position="71"/>
    </location>
</feature>
<feature type="region of interest" description="Disordered" evidence="1">
    <location>
        <begin position="172"/>
        <end position="191"/>
    </location>
</feature>
<feature type="compositionally biased region" description="Basic and acidic residues" evidence="1">
    <location>
        <begin position="14"/>
        <end position="30"/>
    </location>
</feature>
<evidence type="ECO:0000256" key="1">
    <source>
        <dbReference type="SAM" id="MobiDB-lite"/>
    </source>
</evidence>
<organism evidence="2">
    <name type="scientific">Arion vulgaris</name>
    <dbReference type="NCBI Taxonomy" id="1028688"/>
    <lineage>
        <taxon>Eukaryota</taxon>
        <taxon>Metazoa</taxon>
        <taxon>Spiralia</taxon>
        <taxon>Lophotrochozoa</taxon>
        <taxon>Mollusca</taxon>
        <taxon>Gastropoda</taxon>
        <taxon>Heterobranchia</taxon>
        <taxon>Euthyneura</taxon>
        <taxon>Panpulmonata</taxon>
        <taxon>Eupulmonata</taxon>
        <taxon>Stylommatophora</taxon>
        <taxon>Helicina</taxon>
        <taxon>Arionoidea</taxon>
        <taxon>Arionidae</taxon>
        <taxon>Arion</taxon>
    </lineage>
</organism>
<reference evidence="2" key="1">
    <citation type="submission" date="2014-12" db="EMBL/GenBank/DDBJ databases">
        <title>Insight into the proteome of Arion vulgaris.</title>
        <authorList>
            <person name="Aradska J."/>
            <person name="Bulat T."/>
            <person name="Smidak R."/>
            <person name="Sarate P."/>
            <person name="Gangsoo J."/>
            <person name="Sialana F."/>
            <person name="Bilban M."/>
            <person name="Lubec G."/>
        </authorList>
    </citation>
    <scope>NUCLEOTIDE SEQUENCE</scope>
    <source>
        <tissue evidence="2">Skin</tissue>
    </source>
</reference>
<feature type="compositionally biased region" description="Polar residues" evidence="1">
    <location>
        <begin position="115"/>
        <end position="126"/>
    </location>
</feature>
<feature type="non-terminal residue" evidence="2">
    <location>
        <position position="1"/>
    </location>
</feature>
<feature type="region of interest" description="Disordered" evidence="1">
    <location>
        <begin position="1"/>
        <end position="161"/>
    </location>
</feature>
<protein>
    <submittedName>
        <fullName evidence="2">Uncharacterized protein</fullName>
    </submittedName>
</protein>
<name>A0A0B6Z9D5_9EUPU</name>
<evidence type="ECO:0000313" key="2">
    <source>
        <dbReference type="EMBL" id="CEK64536.1"/>
    </source>
</evidence>
<feature type="compositionally biased region" description="Polar residues" evidence="1">
    <location>
        <begin position="84"/>
        <end position="108"/>
    </location>
</feature>
<sequence>HLQAAHGIVNGSESRQRELSKPSDSTKKLEFLSVPAVSSGTNTISRSASFPDFPVSPATLNQTGTSSTVGHSTPLILSAAPSPLQRSPAPSTLGHSAAQTPLHQSATPSPLGYSATPSTASHSVTPSPVGHRSVPSPVGHSSAPPTVDHSVTPRLSQSVTLVSEQPVLSRYPSTSSMTHVSPFPKHPNNLNTLNRTPHMITFHTPKGLEIQKLPADAVVTAASPDSSYDEGKLRLDFQTTGNILQADTVSDKLETIKDGRCESSCSYPENKT</sequence>
<feature type="compositionally biased region" description="Polar residues" evidence="1">
    <location>
        <begin position="36"/>
        <end position="48"/>
    </location>
</feature>
<feature type="non-terminal residue" evidence="2">
    <location>
        <position position="272"/>
    </location>
</feature>
<dbReference type="EMBL" id="HACG01017671">
    <property type="protein sequence ID" value="CEK64536.1"/>
    <property type="molecule type" value="Transcribed_RNA"/>
</dbReference>
<dbReference type="AlphaFoldDB" id="A0A0B6Z9D5"/>
<gene>
    <name evidence="2" type="primary">ORF52062</name>
</gene>